<gene>
    <name evidence="1" type="ORF">LUZ63_001030</name>
</gene>
<dbReference type="AlphaFoldDB" id="A0A9Q0CW89"/>
<organism evidence="1 2">
    <name type="scientific">Rhynchospora breviuscula</name>
    <dbReference type="NCBI Taxonomy" id="2022672"/>
    <lineage>
        <taxon>Eukaryota</taxon>
        <taxon>Viridiplantae</taxon>
        <taxon>Streptophyta</taxon>
        <taxon>Embryophyta</taxon>
        <taxon>Tracheophyta</taxon>
        <taxon>Spermatophyta</taxon>
        <taxon>Magnoliopsida</taxon>
        <taxon>Liliopsida</taxon>
        <taxon>Poales</taxon>
        <taxon>Cyperaceae</taxon>
        <taxon>Cyperoideae</taxon>
        <taxon>Rhynchosporeae</taxon>
        <taxon>Rhynchospora</taxon>
    </lineage>
</organism>
<evidence type="ECO:0000313" key="1">
    <source>
        <dbReference type="EMBL" id="KAJ1701251.1"/>
    </source>
</evidence>
<dbReference type="Proteomes" id="UP001151287">
    <property type="component" value="Unassembled WGS sequence"/>
</dbReference>
<dbReference type="PANTHER" id="PTHR33108">
    <property type="entry name" value="OS01G0745000 PROTEIN"/>
    <property type="match status" value="1"/>
</dbReference>
<dbReference type="InterPro" id="IPR012876">
    <property type="entry name" value="DUF1677_pln"/>
</dbReference>
<accession>A0A9Q0CW89</accession>
<reference evidence="1" key="1">
    <citation type="journal article" date="2022" name="Cell">
        <title>Repeat-based holocentromeres influence genome architecture and karyotype evolution.</title>
        <authorList>
            <person name="Hofstatter P.G."/>
            <person name="Thangavel G."/>
            <person name="Lux T."/>
            <person name="Neumann P."/>
            <person name="Vondrak T."/>
            <person name="Novak P."/>
            <person name="Zhang M."/>
            <person name="Costa L."/>
            <person name="Castellani M."/>
            <person name="Scott A."/>
            <person name="Toegelov H."/>
            <person name="Fuchs J."/>
            <person name="Mata-Sucre Y."/>
            <person name="Dias Y."/>
            <person name="Vanzela A.L.L."/>
            <person name="Huettel B."/>
            <person name="Almeida C.C.S."/>
            <person name="Simkova H."/>
            <person name="Souza G."/>
            <person name="Pedrosa-Harand A."/>
            <person name="Macas J."/>
            <person name="Mayer K.F.X."/>
            <person name="Houben A."/>
            <person name="Marques A."/>
        </authorList>
    </citation>
    <scope>NUCLEOTIDE SEQUENCE</scope>
    <source>
        <strain evidence="1">RhyBre1mFocal</strain>
    </source>
</reference>
<evidence type="ECO:0000313" key="2">
    <source>
        <dbReference type="Proteomes" id="UP001151287"/>
    </source>
</evidence>
<proteinExistence type="predicted"/>
<name>A0A9Q0CW89_9POAL</name>
<keyword evidence="2" id="KW-1185">Reference proteome</keyword>
<dbReference type="EMBL" id="JAMQYH010000001">
    <property type="protein sequence ID" value="KAJ1701251.1"/>
    <property type="molecule type" value="Genomic_DNA"/>
</dbReference>
<comment type="caution">
    <text evidence="1">The sequence shown here is derived from an EMBL/GenBank/DDBJ whole genome shotgun (WGS) entry which is preliminary data.</text>
</comment>
<dbReference type="PANTHER" id="PTHR33108:SF2">
    <property type="entry name" value="OS03G0665700 PROTEIN"/>
    <property type="match status" value="1"/>
</dbReference>
<dbReference type="Pfam" id="PF07911">
    <property type="entry name" value="DUF1677"/>
    <property type="match status" value="1"/>
</dbReference>
<protein>
    <submittedName>
        <fullName evidence="1">Uncharacterized protein</fullName>
    </submittedName>
</protein>
<sequence length="109" mass="12262">MYSFPSPSSIHEREREMDVESVNCECCGLKEDCTKGYISQVKSNFEDTWLCGLCSEAVRDELCRGPSVCDLKDAMRAHMSFCRRTGVSPAMAVAEGVRQMLKRRSGEIK</sequence>
<dbReference type="OrthoDB" id="1911663at2759"/>